<keyword evidence="7 10" id="KW-0695">RNA-directed DNA polymerase</keyword>
<gene>
    <name evidence="10" type="ORF">MCHLO_14941</name>
</gene>
<dbReference type="InterPro" id="IPR041588">
    <property type="entry name" value="Integrase_H2C2"/>
</dbReference>
<evidence type="ECO:0000256" key="3">
    <source>
        <dbReference type="ARBA" id="ARBA00022722"/>
    </source>
</evidence>
<dbReference type="Pfam" id="PF17917">
    <property type="entry name" value="RT_RNaseH"/>
    <property type="match status" value="1"/>
</dbReference>
<dbReference type="PANTHER" id="PTHR37984:SF5">
    <property type="entry name" value="PROTEIN NYNRIN-LIKE"/>
    <property type="match status" value="1"/>
</dbReference>
<evidence type="ECO:0000313" key="10">
    <source>
        <dbReference type="EMBL" id="GAT58515.1"/>
    </source>
</evidence>
<dbReference type="InterPro" id="IPR001584">
    <property type="entry name" value="Integrase_cat-core"/>
</dbReference>
<dbReference type="Gene3D" id="3.30.420.10">
    <property type="entry name" value="Ribonuclease H-like superfamily/Ribonuclease H"/>
    <property type="match status" value="1"/>
</dbReference>
<dbReference type="PANTHER" id="PTHR37984">
    <property type="entry name" value="PROTEIN CBG26694"/>
    <property type="match status" value="1"/>
</dbReference>
<dbReference type="InterPro" id="IPR036397">
    <property type="entry name" value="RNaseH_sf"/>
</dbReference>
<dbReference type="InterPro" id="IPR000477">
    <property type="entry name" value="RT_dom"/>
</dbReference>
<dbReference type="Pfam" id="PF17921">
    <property type="entry name" value="Integrase_H2C2"/>
    <property type="match status" value="1"/>
</dbReference>
<keyword evidence="5" id="KW-0378">Hydrolase</keyword>
<keyword evidence="6" id="KW-0694">RNA-binding</keyword>
<dbReference type="InterPro" id="IPR041373">
    <property type="entry name" value="RT_RNaseH"/>
</dbReference>
<dbReference type="EMBL" id="DF849739">
    <property type="protein sequence ID" value="GAT58515.1"/>
    <property type="molecule type" value="Genomic_DNA"/>
</dbReference>
<evidence type="ECO:0000256" key="7">
    <source>
        <dbReference type="ARBA" id="ARBA00022918"/>
    </source>
</evidence>
<keyword evidence="11" id="KW-1185">Reference proteome</keyword>
<dbReference type="PROSITE" id="PS50878">
    <property type="entry name" value="RT_POL"/>
    <property type="match status" value="1"/>
</dbReference>
<dbReference type="SUPFAM" id="SSF56672">
    <property type="entry name" value="DNA/RNA polymerases"/>
    <property type="match status" value="1"/>
</dbReference>
<organism evidence="10 11">
    <name type="scientific">Mycena chlorophos</name>
    <name type="common">Agaric fungus</name>
    <name type="synonym">Agaricus chlorophos</name>
    <dbReference type="NCBI Taxonomy" id="658473"/>
    <lineage>
        <taxon>Eukaryota</taxon>
        <taxon>Fungi</taxon>
        <taxon>Dikarya</taxon>
        <taxon>Basidiomycota</taxon>
        <taxon>Agaricomycotina</taxon>
        <taxon>Agaricomycetes</taxon>
        <taxon>Agaricomycetidae</taxon>
        <taxon>Agaricales</taxon>
        <taxon>Marasmiineae</taxon>
        <taxon>Mycenaceae</taxon>
        <taxon>Mycena</taxon>
    </lineage>
</organism>
<dbReference type="CDD" id="cd09274">
    <property type="entry name" value="RNase_HI_RT_Ty3"/>
    <property type="match status" value="1"/>
</dbReference>
<name>A0ABQ0M5B5_MYCCL</name>
<evidence type="ECO:0000259" key="9">
    <source>
        <dbReference type="PROSITE" id="PS50994"/>
    </source>
</evidence>
<dbReference type="InterPro" id="IPR043502">
    <property type="entry name" value="DNA/RNA_pol_sf"/>
</dbReference>
<dbReference type="SUPFAM" id="SSF53098">
    <property type="entry name" value="Ribonuclease H-like"/>
    <property type="match status" value="1"/>
</dbReference>
<accession>A0ABQ0M5B5</accession>
<dbReference type="InterPro" id="IPR012337">
    <property type="entry name" value="RNaseH-like_sf"/>
</dbReference>
<keyword evidence="1" id="KW-0808">Transferase</keyword>
<dbReference type="PROSITE" id="PS50994">
    <property type="entry name" value="INTEGRASE"/>
    <property type="match status" value="1"/>
</dbReference>
<evidence type="ECO:0000256" key="6">
    <source>
        <dbReference type="ARBA" id="ARBA00022884"/>
    </source>
</evidence>
<keyword evidence="3" id="KW-0540">Nuclease</keyword>
<evidence type="ECO:0000256" key="4">
    <source>
        <dbReference type="ARBA" id="ARBA00022759"/>
    </source>
</evidence>
<dbReference type="Gene3D" id="3.10.10.10">
    <property type="entry name" value="HIV Type 1 Reverse Transcriptase, subunit A, domain 1"/>
    <property type="match status" value="1"/>
</dbReference>
<dbReference type="Gene3D" id="1.10.340.70">
    <property type="match status" value="1"/>
</dbReference>
<sequence length="972" mass="111014">MPFLSRNKIVVDHDARSVIDKNYDYDLLHPPPLQPKPQPLKKLRDRFNEIQGYRRDLAKELKAVCEARCADMEAKDLFEHVKPVDVVAAVHERVQILAEWERLKLKGDSIKNEFRAIFEPIPHVNDLPTEVTCEIKVKDASETLTRRSYASPRKYKEAWSVLIKKHLDAGRIRPSNSSFASPAMLIPKADKLVLPRWVNDFRVLNSITIQDQFPLPRVDDILADCAKGKIWSKIDFTDSFFQTRLHPDSVKYTAVTTPLGLYEWLVMPQGLRNAPSIQQQRVTAALREYIGKFCHVYLDDVIIWSQSEEEHEEHIHKVFAALEKAHLYCNEKKTQLFCYEIDFLGHHISQRGIEPDKSKVERIRYWPTPKSATNVRAFLGLVRFVAQFLPNLAMHTEILSPLTHKAAELNWPGWNDKHQAAFDAIKHLVVSADCLTTIDHQNPGDNKIFVTTDASDTRSGGILSFGPAWETARPVAFDSMTFKGAELNYPVHEKELLAIIRALKKWRTDLIGAKIYVYTDHRTLENFQTQKDLSRRQARWMEFMSQFDLKIIYVPGEENAGADALSRTNFYDEEVAPTVAATCPTLEAAEAMSYTRIRSPKPVSSILRIEADVDLLDSIRTGYEHDSWTKKLPEMVDSLPGLRSENGLWFIGQRLIIPRANNLRETFFQLAHDALGHFGFDKSYAALREGYYWPRMREELESAYIPACADCQRNKSSTKRKAGPLHPLQVPDERCDSVAIDFIGPLPEDSGFNCCATLTDRLGSEFRFVPTRTNVTAEAFALQFFENWYCENGLPQEIVSDRDKIFISKFWRALHKLTGVKLKMSTAYHPETDGASERTNKTLIQCLRYHVSAAQNNWVRALPRVRFNMMSTVNASTGFAPFQLRFGRVPRLTPLGTIKPLDRTRDAKAAEKLLADLHDDIAEACDNLLLAKASQAHQANKTRLPTPDYKVGDRVSLATRKRRKHFLASGKN</sequence>
<protein>
    <submittedName>
        <fullName evidence="10">Reverse transcriptase-RNase H-integrase</fullName>
    </submittedName>
</protein>
<keyword evidence="4" id="KW-0255">Endonuclease</keyword>
<dbReference type="InterPro" id="IPR050951">
    <property type="entry name" value="Retrovirus_Pol_polyprotein"/>
</dbReference>
<reference evidence="10" key="1">
    <citation type="submission" date="2014-09" db="EMBL/GenBank/DDBJ databases">
        <title>Genome sequence of the luminous mushroom Mycena chlorophos for searching fungal bioluminescence genes.</title>
        <authorList>
            <person name="Tanaka Y."/>
            <person name="Kasuga D."/>
            <person name="Oba Y."/>
            <person name="Hase S."/>
            <person name="Sato K."/>
            <person name="Oba Y."/>
            <person name="Sakakibara Y."/>
        </authorList>
    </citation>
    <scope>NUCLEOTIDE SEQUENCE</scope>
</reference>
<feature type="domain" description="Integrase catalytic" evidence="9">
    <location>
        <begin position="727"/>
        <end position="889"/>
    </location>
</feature>
<evidence type="ECO:0000313" key="11">
    <source>
        <dbReference type="Proteomes" id="UP000815677"/>
    </source>
</evidence>
<keyword evidence="2" id="KW-0548">Nucleotidyltransferase</keyword>
<dbReference type="Proteomes" id="UP000815677">
    <property type="component" value="Unassembled WGS sequence"/>
</dbReference>
<evidence type="ECO:0000259" key="8">
    <source>
        <dbReference type="PROSITE" id="PS50878"/>
    </source>
</evidence>
<dbReference type="Pfam" id="PF00078">
    <property type="entry name" value="RVT_1"/>
    <property type="match status" value="1"/>
</dbReference>
<dbReference type="CDD" id="cd01647">
    <property type="entry name" value="RT_LTR"/>
    <property type="match status" value="1"/>
</dbReference>
<evidence type="ECO:0000256" key="2">
    <source>
        <dbReference type="ARBA" id="ARBA00022695"/>
    </source>
</evidence>
<evidence type="ECO:0000256" key="1">
    <source>
        <dbReference type="ARBA" id="ARBA00022679"/>
    </source>
</evidence>
<feature type="domain" description="Reverse transcriptase" evidence="8">
    <location>
        <begin position="167"/>
        <end position="348"/>
    </location>
</feature>
<dbReference type="GO" id="GO:0003964">
    <property type="term" value="F:RNA-directed DNA polymerase activity"/>
    <property type="evidence" value="ECO:0007669"/>
    <property type="project" value="UniProtKB-KW"/>
</dbReference>
<dbReference type="InterPro" id="IPR043128">
    <property type="entry name" value="Rev_trsase/Diguanyl_cyclase"/>
</dbReference>
<evidence type="ECO:0000256" key="5">
    <source>
        <dbReference type="ARBA" id="ARBA00022801"/>
    </source>
</evidence>
<proteinExistence type="predicted"/>
<dbReference type="Gene3D" id="3.30.70.270">
    <property type="match status" value="2"/>
</dbReference>